<comment type="similarity">
    <text evidence="1 4 5">Belongs to the tRNA pseudouridine synthase TruA family.</text>
</comment>
<evidence type="ECO:0000256" key="2">
    <source>
        <dbReference type="ARBA" id="ARBA00022694"/>
    </source>
</evidence>
<dbReference type="InterPro" id="IPR020097">
    <property type="entry name" value="PsdUridine_synth_TruA_a/b_dom"/>
</dbReference>
<organism evidence="7 8">
    <name type="scientific">Marinobacter halodurans</name>
    <dbReference type="NCBI Taxonomy" id="2528979"/>
    <lineage>
        <taxon>Bacteria</taxon>
        <taxon>Pseudomonadati</taxon>
        <taxon>Pseudomonadota</taxon>
        <taxon>Gammaproteobacteria</taxon>
        <taxon>Pseudomonadales</taxon>
        <taxon>Marinobacteraceae</taxon>
        <taxon>Marinobacter</taxon>
    </lineage>
</organism>
<feature type="domain" description="Pseudouridine synthase I TruA alpha/beta" evidence="6">
    <location>
        <begin position="24"/>
        <end position="119"/>
    </location>
</feature>
<comment type="subunit">
    <text evidence="4">Homodimer.</text>
</comment>
<dbReference type="EMBL" id="SJDL01000019">
    <property type="protein sequence ID" value="TBW54746.1"/>
    <property type="molecule type" value="Genomic_DNA"/>
</dbReference>
<comment type="function">
    <text evidence="4">Formation of pseudouridine at positions 38, 39 and 40 in the anticodon stem and loop of transfer RNAs.</text>
</comment>
<dbReference type="CDD" id="cd02570">
    <property type="entry name" value="PseudoU_synth_EcTruA"/>
    <property type="match status" value="1"/>
</dbReference>
<evidence type="ECO:0000256" key="5">
    <source>
        <dbReference type="RuleBase" id="RU003792"/>
    </source>
</evidence>
<dbReference type="EC" id="5.4.99.12" evidence="4"/>
<dbReference type="Gene3D" id="3.30.70.660">
    <property type="entry name" value="Pseudouridine synthase I, catalytic domain, C-terminal subdomain"/>
    <property type="match status" value="1"/>
</dbReference>
<dbReference type="PANTHER" id="PTHR11142:SF0">
    <property type="entry name" value="TRNA PSEUDOURIDINE SYNTHASE-LIKE 1"/>
    <property type="match status" value="1"/>
</dbReference>
<proteinExistence type="inferred from homology"/>
<evidence type="ECO:0000313" key="8">
    <source>
        <dbReference type="Proteomes" id="UP000313645"/>
    </source>
</evidence>
<feature type="domain" description="Pseudouridine synthase I TruA alpha/beta" evidence="6">
    <location>
        <begin position="159"/>
        <end position="261"/>
    </location>
</feature>
<gene>
    <name evidence="4 7" type="primary">truA</name>
    <name evidence="7" type="ORF">EZI54_12820</name>
</gene>
<comment type="catalytic activity">
    <reaction evidence="4 5">
        <text>uridine(38/39/40) in tRNA = pseudouridine(38/39/40) in tRNA</text>
        <dbReference type="Rhea" id="RHEA:22376"/>
        <dbReference type="Rhea" id="RHEA-COMP:10085"/>
        <dbReference type="Rhea" id="RHEA-COMP:10087"/>
        <dbReference type="ChEBI" id="CHEBI:65314"/>
        <dbReference type="ChEBI" id="CHEBI:65315"/>
        <dbReference type="EC" id="5.4.99.12"/>
    </reaction>
</comment>
<sequence>MLSTSAEFDQDAPIGNGRVALLFEYDGAAFHGWQQQKSGVPSVEGQLQQAVSRVANETVDLVCAGRTDAGVHASAQVVHFETQSVRSYRSWIMGINTALRGDIAVRWAGQMADDFHARFSAISRRYRYVIFNHPVRPGILRNQVAWTFRPLDANRMHEAAQALVGEHDFSSFRAAGCQSRTPNRNVHFIRITRHGDYVVIDIQANAFLHHMVRNIAGALMAVGNGKQPVGWIREILEQRDRRQADITGPAHGLYLVSVGYPDDAGIPSEAPGPEFMQPWFTAEQQALVEGPVFRKQRSALE</sequence>
<dbReference type="InterPro" id="IPR020095">
    <property type="entry name" value="PsdUridine_synth_TruA_C"/>
</dbReference>
<dbReference type="PANTHER" id="PTHR11142">
    <property type="entry name" value="PSEUDOURIDYLATE SYNTHASE"/>
    <property type="match status" value="1"/>
</dbReference>
<keyword evidence="3 4" id="KW-0413">Isomerase</keyword>
<dbReference type="Gene3D" id="3.30.70.580">
    <property type="entry name" value="Pseudouridine synthase I, catalytic domain, N-terminal subdomain"/>
    <property type="match status" value="1"/>
</dbReference>
<dbReference type="NCBIfam" id="TIGR00071">
    <property type="entry name" value="hisT_truA"/>
    <property type="match status" value="1"/>
</dbReference>
<evidence type="ECO:0000256" key="3">
    <source>
        <dbReference type="ARBA" id="ARBA00023235"/>
    </source>
</evidence>
<comment type="caution">
    <text evidence="4">Lacks conserved residue(s) required for the propagation of feature annotation.</text>
</comment>
<dbReference type="RefSeq" id="WP_131482284.1">
    <property type="nucleotide sequence ID" value="NZ_SJDL01000019.1"/>
</dbReference>
<evidence type="ECO:0000313" key="7">
    <source>
        <dbReference type="EMBL" id="TBW54746.1"/>
    </source>
</evidence>
<dbReference type="InterPro" id="IPR001406">
    <property type="entry name" value="PsdUridine_synth_TruA"/>
</dbReference>
<dbReference type="InterPro" id="IPR020103">
    <property type="entry name" value="PsdUridine_synth_cat_dom_sf"/>
</dbReference>
<dbReference type="HAMAP" id="MF_00171">
    <property type="entry name" value="TruA"/>
    <property type="match status" value="1"/>
</dbReference>
<keyword evidence="2 4" id="KW-0819">tRNA processing</keyword>
<dbReference type="GO" id="GO:0160147">
    <property type="term" value="F:tRNA pseudouridine(38-40) synthase activity"/>
    <property type="evidence" value="ECO:0007669"/>
    <property type="project" value="UniProtKB-EC"/>
</dbReference>
<reference evidence="7 8" key="1">
    <citation type="submission" date="2019-02" db="EMBL/GenBank/DDBJ databases">
        <title>Marinobacter halodurans sp. nov., a marine bacterium isolated from sea tidal flat.</title>
        <authorList>
            <person name="Yoo Y."/>
            <person name="Lee D.W."/>
            <person name="Kim B.S."/>
            <person name="Kim J.-J."/>
        </authorList>
    </citation>
    <scope>NUCLEOTIDE SEQUENCE [LARGE SCALE GENOMIC DNA]</scope>
    <source>
        <strain evidence="7 8">YJ-S3-2</strain>
    </source>
</reference>
<feature type="active site" description="Nucleophile" evidence="4">
    <location>
        <position position="68"/>
    </location>
</feature>
<keyword evidence="8" id="KW-1185">Reference proteome</keyword>
<evidence type="ECO:0000256" key="4">
    <source>
        <dbReference type="HAMAP-Rule" id="MF_00171"/>
    </source>
</evidence>
<evidence type="ECO:0000256" key="1">
    <source>
        <dbReference type="ARBA" id="ARBA00009375"/>
    </source>
</evidence>
<evidence type="ECO:0000259" key="6">
    <source>
        <dbReference type="Pfam" id="PF01416"/>
    </source>
</evidence>
<dbReference type="Proteomes" id="UP000313645">
    <property type="component" value="Unassembled WGS sequence"/>
</dbReference>
<dbReference type="InterPro" id="IPR020094">
    <property type="entry name" value="TruA/RsuA/RluB/E/F_N"/>
</dbReference>
<dbReference type="SUPFAM" id="SSF55120">
    <property type="entry name" value="Pseudouridine synthase"/>
    <property type="match status" value="1"/>
</dbReference>
<feature type="binding site" evidence="4">
    <location>
        <position position="126"/>
    </location>
    <ligand>
        <name>substrate</name>
    </ligand>
</feature>
<protein>
    <recommendedName>
        <fullName evidence="4">tRNA pseudouridine synthase A</fullName>
        <ecNumber evidence="4">5.4.99.12</ecNumber>
    </recommendedName>
    <alternativeName>
        <fullName evidence="4">tRNA pseudouridine(38-40) synthase</fullName>
    </alternativeName>
    <alternativeName>
        <fullName evidence="4">tRNA pseudouridylate synthase I</fullName>
    </alternativeName>
    <alternativeName>
        <fullName evidence="4">tRNA-uridine isomerase I</fullName>
    </alternativeName>
</protein>
<dbReference type="Pfam" id="PF01416">
    <property type="entry name" value="PseudoU_synth_1"/>
    <property type="match status" value="2"/>
</dbReference>
<comment type="caution">
    <text evidence="7">The sequence shown here is derived from an EMBL/GenBank/DDBJ whole genome shotgun (WGS) entry which is preliminary data.</text>
</comment>
<accession>A0ABY1ZJA6</accession>
<dbReference type="PIRSF" id="PIRSF001430">
    <property type="entry name" value="tRNA_psdUrid_synth"/>
    <property type="match status" value="1"/>
</dbReference>
<name>A0ABY1ZJA6_9GAMM</name>